<proteinExistence type="predicted"/>
<accession>A0A0F9MJE2</accession>
<evidence type="ECO:0000313" key="1">
    <source>
        <dbReference type="EMBL" id="KKN07450.1"/>
    </source>
</evidence>
<sequence>MRHDNGIVAGRLQCEIDIQESNAQLERSQGALDKTWKMLCVACGKPYMSERVPKCCVNKLKGPCCIGESK</sequence>
<dbReference type="AlphaFoldDB" id="A0A0F9MJE2"/>
<name>A0A0F9MJE2_9ZZZZ</name>
<reference evidence="1" key="1">
    <citation type="journal article" date="2015" name="Nature">
        <title>Complex archaea that bridge the gap between prokaryotes and eukaryotes.</title>
        <authorList>
            <person name="Spang A."/>
            <person name="Saw J.H."/>
            <person name="Jorgensen S.L."/>
            <person name="Zaremba-Niedzwiedzka K."/>
            <person name="Martijn J."/>
            <person name="Lind A.E."/>
            <person name="van Eijk R."/>
            <person name="Schleper C."/>
            <person name="Guy L."/>
            <person name="Ettema T.J."/>
        </authorList>
    </citation>
    <scope>NUCLEOTIDE SEQUENCE</scope>
</reference>
<comment type="caution">
    <text evidence="1">The sequence shown here is derived from an EMBL/GenBank/DDBJ whole genome shotgun (WGS) entry which is preliminary data.</text>
</comment>
<dbReference type="EMBL" id="LAZR01004569">
    <property type="protein sequence ID" value="KKN07450.1"/>
    <property type="molecule type" value="Genomic_DNA"/>
</dbReference>
<gene>
    <name evidence="1" type="ORF">LCGC14_1066760</name>
</gene>
<organism evidence="1">
    <name type="scientific">marine sediment metagenome</name>
    <dbReference type="NCBI Taxonomy" id="412755"/>
    <lineage>
        <taxon>unclassified sequences</taxon>
        <taxon>metagenomes</taxon>
        <taxon>ecological metagenomes</taxon>
    </lineage>
</organism>
<protein>
    <submittedName>
        <fullName evidence="1">Uncharacterized protein</fullName>
    </submittedName>
</protein>